<dbReference type="Gene3D" id="3.40.50.150">
    <property type="entry name" value="Vaccinia Virus protein VP39"/>
    <property type="match status" value="2"/>
</dbReference>
<dbReference type="PROSITE" id="PS51257">
    <property type="entry name" value="PROKAR_LIPOPROTEIN"/>
    <property type="match status" value="1"/>
</dbReference>
<proteinExistence type="predicted"/>
<evidence type="ECO:0000259" key="1">
    <source>
        <dbReference type="Pfam" id="PF08241"/>
    </source>
</evidence>
<dbReference type="InterPro" id="IPR027625">
    <property type="entry name" value="OvoA_Cterm"/>
</dbReference>
<organism evidence="2 3">
    <name type="scientific">Acropora cervicornis</name>
    <name type="common">Staghorn coral</name>
    <dbReference type="NCBI Taxonomy" id="6130"/>
    <lineage>
        <taxon>Eukaryota</taxon>
        <taxon>Metazoa</taxon>
        <taxon>Cnidaria</taxon>
        <taxon>Anthozoa</taxon>
        <taxon>Hexacorallia</taxon>
        <taxon>Scleractinia</taxon>
        <taxon>Astrocoeniina</taxon>
        <taxon>Acroporidae</taxon>
        <taxon>Acropora</taxon>
    </lineage>
</organism>
<feature type="domain" description="Methyltransferase type 11" evidence="1">
    <location>
        <begin position="86"/>
        <end position="193"/>
    </location>
</feature>
<accession>A0AAD9QUV0</accession>
<comment type="caution">
    <text evidence="2">The sequence shown here is derived from an EMBL/GenBank/DDBJ whole genome shotgun (WGS) entry which is preliminary data.</text>
</comment>
<evidence type="ECO:0000313" key="3">
    <source>
        <dbReference type="Proteomes" id="UP001249851"/>
    </source>
</evidence>
<sequence length="547" mass="61402">MDDRSILVASACAISASALTFLACKYVSRRGLAQAEPSQAMYETETLLRQFLSQHYGKPEELLPYGFGPVDSLGYPTQCALECIKYTERFNQVVGIDISHRFIDAANKLKMYGKLDYVVQTEGSLTSQHMAEIDPDIDRSRVSFYQGDACDLPNGLGQFGCVLASNLIDQLANPYLFLDRIPSLVAPGGTLVITSCYSWKETFTPKNLWLGGFKDEDGKDVLGFYTLKSHLRPNFELVEEKHMPLLVRETAHKNYWALSHKTVVIASTSALSASLLTILAYRYLSKTSKDKENKYESEKLLGEYLALHYGKPDEQLPFGYGPKEALDFPLRCALECIRHTEDSVPSIALDIGCSVGRSTFELAKRFNKVVGIDFSHVFIDAANKLKMYGKLDYHVQREGSLVSPDTAEVDSDIDRSRVSFSHGDACNLPEDLGEFGCVLAANLVCRLPNPYQFLDRLPSLVAPGGTLIITSPYSWSEQFTPKNLWLGGYQDSEGKNVSGFDTLKKYLKTNFELVEDKHLPFFMRETFYEGQWIVVHAITWKRRKSSS</sequence>
<dbReference type="NCBIfam" id="TIGR04345">
    <property type="entry name" value="ovoA_Cterm"/>
    <property type="match status" value="1"/>
</dbReference>
<dbReference type="EMBL" id="JARQWQ010000014">
    <property type="protein sequence ID" value="KAK2567516.1"/>
    <property type="molecule type" value="Genomic_DNA"/>
</dbReference>
<dbReference type="PANTHER" id="PTHR45445">
    <property type="match status" value="1"/>
</dbReference>
<reference evidence="2" key="1">
    <citation type="journal article" date="2023" name="G3 (Bethesda)">
        <title>Whole genome assembly and annotation of the endangered Caribbean coral Acropora cervicornis.</title>
        <authorList>
            <person name="Selwyn J.D."/>
            <person name="Vollmer S.V."/>
        </authorList>
    </citation>
    <scope>NUCLEOTIDE SEQUENCE</scope>
    <source>
        <strain evidence="2">K2</strain>
    </source>
</reference>
<dbReference type="SUPFAM" id="SSF53335">
    <property type="entry name" value="S-adenosyl-L-methionine-dependent methyltransferases"/>
    <property type="match status" value="2"/>
</dbReference>
<dbReference type="Pfam" id="PF08241">
    <property type="entry name" value="Methyltransf_11"/>
    <property type="match status" value="2"/>
</dbReference>
<name>A0AAD9QUV0_ACRCE</name>
<dbReference type="PANTHER" id="PTHR45445:SF2">
    <property type="entry name" value="METHYLTRANSFERASE TYPE 11 DOMAIN-CONTAINING PROTEIN"/>
    <property type="match status" value="1"/>
</dbReference>
<dbReference type="AlphaFoldDB" id="A0AAD9QUV0"/>
<evidence type="ECO:0000313" key="2">
    <source>
        <dbReference type="EMBL" id="KAK2567516.1"/>
    </source>
</evidence>
<protein>
    <recommendedName>
        <fullName evidence="1">Methyltransferase type 11 domain-containing protein</fullName>
    </recommendedName>
</protein>
<dbReference type="GO" id="GO:0008757">
    <property type="term" value="F:S-adenosylmethionine-dependent methyltransferase activity"/>
    <property type="evidence" value="ECO:0007669"/>
    <property type="project" value="InterPro"/>
</dbReference>
<reference evidence="2" key="2">
    <citation type="journal article" date="2023" name="Science">
        <title>Genomic signatures of disease resistance in endangered staghorn corals.</title>
        <authorList>
            <person name="Vollmer S.V."/>
            <person name="Selwyn J.D."/>
            <person name="Despard B.A."/>
            <person name="Roesel C.L."/>
        </authorList>
    </citation>
    <scope>NUCLEOTIDE SEQUENCE</scope>
    <source>
        <strain evidence="2">K2</strain>
    </source>
</reference>
<dbReference type="InterPro" id="IPR013216">
    <property type="entry name" value="Methyltransf_11"/>
</dbReference>
<dbReference type="InterPro" id="IPR029063">
    <property type="entry name" value="SAM-dependent_MTases_sf"/>
</dbReference>
<dbReference type="Proteomes" id="UP001249851">
    <property type="component" value="Unassembled WGS sequence"/>
</dbReference>
<feature type="domain" description="Methyltransferase type 11" evidence="1">
    <location>
        <begin position="349"/>
        <end position="469"/>
    </location>
</feature>
<keyword evidence="3" id="KW-1185">Reference proteome</keyword>
<dbReference type="CDD" id="cd02440">
    <property type="entry name" value="AdoMet_MTases"/>
    <property type="match status" value="1"/>
</dbReference>
<gene>
    <name evidence="2" type="ORF">P5673_008344</name>
</gene>